<name>A0A917Q9A1_9NOCA</name>
<reference evidence="1" key="1">
    <citation type="journal article" date="2014" name="Int. J. Syst. Evol. Microbiol.">
        <title>Complete genome sequence of Corynebacterium casei LMG S-19264T (=DSM 44701T), isolated from a smear-ripened cheese.</title>
        <authorList>
            <consortium name="US DOE Joint Genome Institute (JGI-PGF)"/>
            <person name="Walter F."/>
            <person name="Albersmeier A."/>
            <person name="Kalinowski J."/>
            <person name="Ruckert C."/>
        </authorList>
    </citation>
    <scope>NUCLEOTIDE SEQUENCE</scope>
    <source>
        <strain evidence="1">CGMCC 4.7278</strain>
    </source>
</reference>
<comment type="caution">
    <text evidence="1">The sequence shown here is derived from an EMBL/GenBank/DDBJ whole genome shotgun (WGS) entry which is preliminary data.</text>
</comment>
<dbReference type="Proteomes" id="UP000612956">
    <property type="component" value="Unassembled WGS sequence"/>
</dbReference>
<proteinExistence type="predicted"/>
<sequence length="203" mass="21599">MADNLNVDPTLLTQAATGITSIIGELSAMGIGETGAVGRGFSLLTMSSLEIGKPNAQASFETFTERWSWGVRALVQSGNSIAQILNLSAGRYYIMDEQFQSTFKEMFTHVAGNPHASDADIDKMSWGEVLSNNSVNFVLNHNYSKESFVDAANHVGNNVSTLHQVGQYAIDNPGKFGPGVAWDTGVAAKVAEIQQAQQGGAGK</sequence>
<protein>
    <submittedName>
        <fullName evidence="1">Uncharacterized protein</fullName>
    </submittedName>
</protein>
<dbReference type="EMBL" id="BMMW01000001">
    <property type="protein sequence ID" value="GGK37132.1"/>
    <property type="molecule type" value="Genomic_DNA"/>
</dbReference>
<evidence type="ECO:0000313" key="2">
    <source>
        <dbReference type="Proteomes" id="UP000612956"/>
    </source>
</evidence>
<gene>
    <name evidence="1" type="ORF">GCM10011591_06020</name>
</gene>
<reference evidence="1" key="2">
    <citation type="submission" date="2020-09" db="EMBL/GenBank/DDBJ databases">
        <authorList>
            <person name="Sun Q."/>
            <person name="Zhou Y."/>
        </authorList>
    </citation>
    <scope>NUCLEOTIDE SEQUENCE</scope>
    <source>
        <strain evidence="1">CGMCC 4.7278</strain>
    </source>
</reference>
<evidence type="ECO:0000313" key="1">
    <source>
        <dbReference type="EMBL" id="GGK37132.1"/>
    </source>
</evidence>
<accession>A0A917Q9A1</accession>
<dbReference type="AlphaFoldDB" id="A0A917Q9A1"/>
<keyword evidence="2" id="KW-1185">Reference proteome</keyword>
<dbReference type="RefSeq" id="WP_188827142.1">
    <property type="nucleotide sequence ID" value="NZ_BMMW01000001.1"/>
</dbReference>
<organism evidence="1 2">
    <name type="scientific">Nocardia camponoti</name>
    <dbReference type="NCBI Taxonomy" id="1616106"/>
    <lineage>
        <taxon>Bacteria</taxon>
        <taxon>Bacillati</taxon>
        <taxon>Actinomycetota</taxon>
        <taxon>Actinomycetes</taxon>
        <taxon>Mycobacteriales</taxon>
        <taxon>Nocardiaceae</taxon>
        <taxon>Nocardia</taxon>
    </lineage>
</organism>